<evidence type="ECO:0000313" key="2">
    <source>
        <dbReference type="EMBL" id="CAA9585329.1"/>
    </source>
</evidence>
<feature type="compositionally biased region" description="Gly residues" evidence="1">
    <location>
        <begin position="202"/>
        <end position="211"/>
    </location>
</feature>
<feature type="compositionally biased region" description="Low complexity" evidence="1">
    <location>
        <begin position="65"/>
        <end position="76"/>
    </location>
</feature>
<name>A0A6J4VUH5_9BACT</name>
<accession>A0A6J4VUH5</accession>
<feature type="compositionally biased region" description="Basic residues" evidence="1">
    <location>
        <begin position="15"/>
        <end position="26"/>
    </location>
</feature>
<dbReference type="EMBL" id="CADCWL010000250">
    <property type="protein sequence ID" value="CAA9585329.1"/>
    <property type="molecule type" value="Genomic_DNA"/>
</dbReference>
<feature type="compositionally biased region" description="Basic residues" evidence="1">
    <location>
        <begin position="133"/>
        <end position="154"/>
    </location>
</feature>
<feature type="region of interest" description="Disordered" evidence="1">
    <location>
        <begin position="1"/>
        <end position="211"/>
    </location>
</feature>
<feature type="non-terminal residue" evidence="2">
    <location>
        <position position="211"/>
    </location>
</feature>
<feature type="compositionally biased region" description="Gly residues" evidence="1">
    <location>
        <begin position="103"/>
        <end position="114"/>
    </location>
</feature>
<proteinExistence type="predicted"/>
<feature type="compositionally biased region" description="Basic and acidic residues" evidence="1">
    <location>
        <begin position="39"/>
        <end position="49"/>
    </location>
</feature>
<protein>
    <submittedName>
        <fullName evidence="2">Uncharacterized protein</fullName>
    </submittedName>
</protein>
<sequence length="211" mass="22832">GGGNGPWAATGHGADRRRRRPRARRLPVRDWPRSGAPAGDHRRLRDGGRRPAGPGRRTASHDHGAYPAARDAAAAAPERTVADRGGRAGRAATGGRSPRRPDPGGGGGGFPGGPDRGHQPDGRAGKLRPGPHPGRRRRRARFRSRLTRRRRRLPPRPPLRPLLRAPPARHRLPGCPRLRPPRRRPATRPRSDGRIALRPARAGGGGNARFL</sequence>
<gene>
    <name evidence="2" type="ORF">AVDCRST_MAG19-4545</name>
</gene>
<feature type="non-terminal residue" evidence="2">
    <location>
        <position position="1"/>
    </location>
</feature>
<organism evidence="2">
    <name type="scientific">uncultured Thermomicrobiales bacterium</name>
    <dbReference type="NCBI Taxonomy" id="1645740"/>
    <lineage>
        <taxon>Bacteria</taxon>
        <taxon>Pseudomonadati</taxon>
        <taxon>Thermomicrobiota</taxon>
        <taxon>Thermomicrobia</taxon>
        <taxon>Thermomicrobiales</taxon>
        <taxon>environmental samples</taxon>
    </lineage>
</organism>
<evidence type="ECO:0000256" key="1">
    <source>
        <dbReference type="SAM" id="MobiDB-lite"/>
    </source>
</evidence>
<reference evidence="2" key="1">
    <citation type="submission" date="2020-02" db="EMBL/GenBank/DDBJ databases">
        <authorList>
            <person name="Meier V. D."/>
        </authorList>
    </citation>
    <scope>NUCLEOTIDE SEQUENCE</scope>
    <source>
        <strain evidence="2">AVDCRST_MAG19</strain>
    </source>
</reference>
<dbReference type="AlphaFoldDB" id="A0A6J4VUH5"/>
<feature type="compositionally biased region" description="Basic and acidic residues" evidence="1">
    <location>
        <begin position="115"/>
        <end position="124"/>
    </location>
</feature>